<dbReference type="Proteomes" id="UP000796880">
    <property type="component" value="Unassembled WGS sequence"/>
</dbReference>
<proteinExistence type="inferred from homology"/>
<organism evidence="6 7">
    <name type="scientific">Rhamnella rubrinervis</name>
    <dbReference type="NCBI Taxonomy" id="2594499"/>
    <lineage>
        <taxon>Eukaryota</taxon>
        <taxon>Viridiplantae</taxon>
        <taxon>Streptophyta</taxon>
        <taxon>Embryophyta</taxon>
        <taxon>Tracheophyta</taxon>
        <taxon>Spermatophyta</taxon>
        <taxon>Magnoliopsida</taxon>
        <taxon>eudicotyledons</taxon>
        <taxon>Gunneridae</taxon>
        <taxon>Pentapetalae</taxon>
        <taxon>rosids</taxon>
        <taxon>fabids</taxon>
        <taxon>Rosales</taxon>
        <taxon>Rhamnaceae</taxon>
        <taxon>rhamnoid group</taxon>
        <taxon>Rhamneae</taxon>
        <taxon>Rhamnella</taxon>
    </lineage>
</organism>
<reference evidence="6" key="1">
    <citation type="submission" date="2020-03" db="EMBL/GenBank/DDBJ databases">
        <title>A high-quality chromosome-level genome assembly of a woody plant with both climbing and erect habits, Rhamnella rubrinervis.</title>
        <authorList>
            <person name="Lu Z."/>
            <person name="Yang Y."/>
            <person name="Zhu X."/>
            <person name="Sun Y."/>
        </authorList>
    </citation>
    <scope>NUCLEOTIDE SEQUENCE</scope>
    <source>
        <strain evidence="6">BYM</strain>
        <tissue evidence="6">Leaf</tissue>
    </source>
</reference>
<comment type="caution">
    <text evidence="6">The sequence shown here is derived from an EMBL/GenBank/DDBJ whole genome shotgun (WGS) entry which is preliminary data.</text>
</comment>
<dbReference type="GO" id="GO:0051015">
    <property type="term" value="F:actin filament binding"/>
    <property type="evidence" value="ECO:0007669"/>
    <property type="project" value="InterPro"/>
</dbReference>
<accession>A0A8K0H161</accession>
<evidence type="ECO:0000313" key="7">
    <source>
        <dbReference type="Proteomes" id="UP000796880"/>
    </source>
</evidence>
<dbReference type="InterPro" id="IPR042201">
    <property type="entry name" value="FH2_Formin_sf"/>
</dbReference>
<feature type="compositionally biased region" description="Pro residues" evidence="3">
    <location>
        <begin position="358"/>
        <end position="383"/>
    </location>
</feature>
<feature type="domain" description="FH2" evidence="5">
    <location>
        <begin position="461"/>
        <end position="893"/>
    </location>
</feature>
<gene>
    <name evidence="6" type="ORF">FNV43_RR13445</name>
</gene>
<feature type="compositionally biased region" description="Low complexity" evidence="3">
    <location>
        <begin position="211"/>
        <end position="224"/>
    </location>
</feature>
<evidence type="ECO:0000256" key="1">
    <source>
        <dbReference type="ARBA" id="ARBA00025793"/>
    </source>
</evidence>
<dbReference type="GO" id="GO:0045010">
    <property type="term" value="P:actin nucleation"/>
    <property type="evidence" value="ECO:0007669"/>
    <property type="project" value="InterPro"/>
</dbReference>
<dbReference type="InterPro" id="IPR027643">
    <property type="entry name" value="Formin-like_plant"/>
</dbReference>
<feature type="compositionally biased region" description="Polar residues" evidence="3">
    <location>
        <begin position="892"/>
        <end position="903"/>
    </location>
</feature>
<feature type="region of interest" description="Disordered" evidence="3">
    <location>
        <begin position="356"/>
        <end position="464"/>
    </location>
</feature>
<evidence type="ECO:0000259" key="5">
    <source>
        <dbReference type="PROSITE" id="PS51444"/>
    </source>
</evidence>
<dbReference type="PROSITE" id="PS51444">
    <property type="entry name" value="FH2"/>
    <property type="match status" value="1"/>
</dbReference>
<keyword evidence="4" id="KW-1133">Transmembrane helix</keyword>
<dbReference type="Pfam" id="PF02181">
    <property type="entry name" value="FH2"/>
    <property type="match status" value="1"/>
</dbReference>
<evidence type="ECO:0000313" key="6">
    <source>
        <dbReference type="EMBL" id="KAF3443755.1"/>
    </source>
</evidence>
<dbReference type="SUPFAM" id="SSF101447">
    <property type="entry name" value="Formin homology 2 domain (FH2 domain)"/>
    <property type="match status" value="1"/>
</dbReference>
<feature type="compositionally biased region" description="Pro residues" evidence="3">
    <location>
        <begin position="184"/>
        <end position="210"/>
    </location>
</feature>
<dbReference type="PANTHER" id="PTHR23213">
    <property type="entry name" value="FORMIN-RELATED"/>
    <property type="match status" value="1"/>
</dbReference>
<evidence type="ECO:0000256" key="2">
    <source>
        <dbReference type="RuleBase" id="RU361260"/>
    </source>
</evidence>
<dbReference type="InterPro" id="IPR015425">
    <property type="entry name" value="FH2_Formin"/>
</dbReference>
<keyword evidence="7" id="KW-1185">Reference proteome</keyword>
<dbReference type="Gene3D" id="1.20.58.2220">
    <property type="entry name" value="Formin, FH2 domain"/>
    <property type="match status" value="1"/>
</dbReference>
<feature type="region of interest" description="Disordered" evidence="3">
    <location>
        <begin position="155"/>
        <end position="248"/>
    </location>
</feature>
<dbReference type="EMBL" id="VOIH02000006">
    <property type="protein sequence ID" value="KAF3443755.1"/>
    <property type="molecule type" value="Genomic_DNA"/>
</dbReference>
<feature type="compositionally biased region" description="Basic and acidic residues" evidence="3">
    <location>
        <begin position="881"/>
        <end position="891"/>
    </location>
</feature>
<comment type="similarity">
    <text evidence="1">Belongs to the formin-like family. Class-I subfamily.</text>
</comment>
<sequence>MELRRAGYAVVFVILLCALAIGSSVRKKKVAETLFDYGENCVSQKIDEIMGDRVWMHCRKELIDRKDGVENFDSYIPREKTSDWKLQYFAKRGIYNAIVVLPAHSKQKLFDCLRKKSFLFHVSDSEPRSMLFLKCVKLVFGLPHAPRRYLAGKFDRSMAPSPDPGPAPTPTAALQKKGLSPASSPSPSPSLGPSAGPSPTPSPSPSPTPLSPAEAPKKPLLLKKANSRPPPSPHKRLHPAPPAPSNNHDNKQTIIIAVAATAAGSLAIIALLLLCCLKRDSKKIDPDHRTKDDRPLLNLFSSDFSAGSSQKSMSLGNSSVKDFGTNSGKFVNNQPMISENCDSSVAVSTSSIAAASAPIPPLKPPPGRTVPSPPGPPPPPGSPAPSTLGPTPSAPAPAPPGPPPPPPPGPPPPPPPGIRPPPAPKFARPPPAPPKPMPGKTQASALRPSGINSASSDGDDLDADSGAKAKLKPFFWDKVLANPDQSMVWHEISAGSFQFNEEMIESLFGYNNVGKNKNERKKESSNFEPAVQYIQIIDPKKAQNLAILIRALNVTTEEVIDALGEGNELPLELLQTFLKMAPSSEEELKLRLFAGDTSQLGPAERFLKLLVDIPFAFKRLESLMFMCSFQEDVNGAKESLATLEVAGNKLRKSRLFLKLLEAVLKTGNRMNDGTYRGGAQAFRLDTLLKLSDVKGIDGKTTLLHFVVREIIRSEGIRAVRTAKASRSMSSVNTEDFVEDLCEDSEEHYRSLGLQVVSGLRNELEDVKKAAVIDADALQSTVSKLGHSLVKAKGFLNVEMQNLDEDSQFHRTLASFVEHAEAEITLLLEEEKRIMALVKSTADYFHGKAGKDEGLRLFVIVRDFLIILDKVCKEIKESTEKAAKTSSIKKDSQTASATSENRSPLTDVHLRLFPAIQERRVDDDSNSDDDGLSP</sequence>
<evidence type="ECO:0000256" key="3">
    <source>
        <dbReference type="SAM" id="MobiDB-lite"/>
    </source>
</evidence>
<dbReference type="SMART" id="SM00498">
    <property type="entry name" value="FH2"/>
    <property type="match status" value="1"/>
</dbReference>
<dbReference type="PANTHER" id="PTHR23213:SF392">
    <property type="entry name" value="FORMIN-LIKE PROTEIN 3"/>
    <property type="match status" value="1"/>
</dbReference>
<dbReference type="OrthoDB" id="1668162at2759"/>
<keyword evidence="4" id="KW-0472">Membrane</keyword>
<keyword evidence="4" id="KW-0812">Transmembrane</keyword>
<feature type="region of interest" description="Disordered" evidence="3">
    <location>
        <begin position="881"/>
        <end position="907"/>
    </location>
</feature>
<feature type="compositionally biased region" description="Low complexity" evidence="3">
    <location>
        <begin position="170"/>
        <end position="183"/>
    </location>
</feature>
<feature type="transmembrane region" description="Helical" evidence="4">
    <location>
        <begin position="6"/>
        <end position="25"/>
    </location>
</feature>
<feature type="compositionally biased region" description="Pro residues" evidence="3">
    <location>
        <begin position="392"/>
        <end position="437"/>
    </location>
</feature>
<evidence type="ECO:0000256" key="4">
    <source>
        <dbReference type="SAM" id="Phobius"/>
    </source>
</evidence>
<dbReference type="AlphaFoldDB" id="A0A8K0H161"/>
<name>A0A8K0H161_9ROSA</name>
<protein>
    <recommendedName>
        <fullName evidence="2">Formin-like protein</fullName>
    </recommendedName>
</protein>